<dbReference type="GeneID" id="11533617"/>
<dbReference type="FunFam" id="2.70.150.10:FF:000002">
    <property type="entry name" value="Copper-transporting ATPase 1, putative"/>
    <property type="match status" value="1"/>
</dbReference>
<evidence type="ECO:0000256" key="2">
    <source>
        <dbReference type="ARBA" id="ARBA00006024"/>
    </source>
</evidence>
<dbReference type="SFLD" id="SFLDF00027">
    <property type="entry name" value="p-type_atpase"/>
    <property type="match status" value="1"/>
</dbReference>
<dbReference type="SUPFAM" id="SSF81665">
    <property type="entry name" value="Calcium ATPase, transmembrane domain M"/>
    <property type="match status" value="1"/>
</dbReference>
<dbReference type="HOGENOM" id="CLU_001771_0_1_1"/>
<keyword evidence="13 18" id="KW-1133">Transmembrane helix</keyword>
<dbReference type="STRING" id="1071381.G8BR08"/>
<keyword evidence="16 18" id="KW-0472">Membrane</keyword>
<dbReference type="InterPro" id="IPR001757">
    <property type="entry name" value="P_typ_ATPase"/>
</dbReference>
<dbReference type="PANTHER" id="PTHR43520:SF8">
    <property type="entry name" value="P-TYPE CU(+) TRANSPORTER"/>
    <property type="match status" value="1"/>
</dbReference>
<dbReference type="PRINTS" id="PR00119">
    <property type="entry name" value="CATATPASE"/>
</dbReference>
<dbReference type="CDD" id="cd00371">
    <property type="entry name" value="HMA"/>
    <property type="match status" value="2"/>
</dbReference>
<feature type="transmembrane region" description="Helical" evidence="18">
    <location>
        <begin position="339"/>
        <end position="361"/>
    </location>
</feature>
<keyword evidence="12" id="KW-1278">Translocase</keyword>
<evidence type="ECO:0000256" key="18">
    <source>
        <dbReference type="RuleBase" id="RU362081"/>
    </source>
</evidence>
<name>G8BR08_TETPH</name>
<feature type="transmembrane region" description="Helical" evidence="18">
    <location>
        <begin position="376"/>
        <end position="394"/>
    </location>
</feature>
<dbReference type="SUPFAM" id="SSF81660">
    <property type="entry name" value="Metal cation-transporting ATPase, ATP-binding domain N"/>
    <property type="match status" value="1"/>
</dbReference>
<comment type="subcellular location">
    <subcellularLocation>
        <location evidence="1">Endomembrane system</location>
        <topology evidence="1">Multi-pass membrane protein</topology>
    </subcellularLocation>
    <subcellularLocation>
        <location evidence="18">Membrane</location>
    </subcellularLocation>
</comment>
<dbReference type="AlphaFoldDB" id="G8BR08"/>
<dbReference type="EC" id="7.2.2.8" evidence="3"/>
<keyword evidence="6 18" id="KW-0479">Metal-binding</keyword>
<evidence type="ECO:0000313" key="20">
    <source>
        <dbReference type="EMBL" id="CCE62184.1"/>
    </source>
</evidence>
<keyword evidence="15" id="KW-0406">Ion transport</keyword>
<dbReference type="OMA" id="HWMLPAW"/>
<dbReference type="Gene3D" id="3.40.1110.10">
    <property type="entry name" value="Calcium-transporting ATPase, cytoplasmic domain N"/>
    <property type="match status" value="1"/>
</dbReference>
<evidence type="ECO:0000256" key="9">
    <source>
        <dbReference type="ARBA" id="ARBA00022796"/>
    </source>
</evidence>
<feature type="transmembrane region" description="Helical" evidence="18">
    <location>
        <begin position="304"/>
        <end position="327"/>
    </location>
</feature>
<dbReference type="FunFam" id="3.30.70.100:FF:000001">
    <property type="entry name" value="ATPase copper transporting beta"/>
    <property type="match status" value="2"/>
</dbReference>
<evidence type="ECO:0000256" key="4">
    <source>
        <dbReference type="ARBA" id="ARBA00022448"/>
    </source>
</evidence>
<dbReference type="GO" id="GO:0016887">
    <property type="term" value="F:ATP hydrolysis activity"/>
    <property type="evidence" value="ECO:0007669"/>
    <property type="project" value="InterPro"/>
</dbReference>
<dbReference type="GO" id="GO:0005524">
    <property type="term" value="F:ATP binding"/>
    <property type="evidence" value="ECO:0007669"/>
    <property type="project" value="UniProtKB-UniRule"/>
</dbReference>
<keyword evidence="14" id="KW-0186">Copper</keyword>
<dbReference type="InterPro" id="IPR036412">
    <property type="entry name" value="HAD-like_sf"/>
</dbReference>
<dbReference type="GO" id="GO:0006879">
    <property type="term" value="P:intracellular iron ion homeostasis"/>
    <property type="evidence" value="ECO:0007669"/>
    <property type="project" value="EnsemblFungi"/>
</dbReference>
<gene>
    <name evidence="20" type="primary">TPHA0C00270</name>
    <name evidence="20" type="ordered locus">TPHA_0C00270</name>
</gene>
<dbReference type="InterPro" id="IPR023299">
    <property type="entry name" value="ATPase_P-typ_cyto_dom_N"/>
</dbReference>
<organism evidence="20 21">
    <name type="scientific">Tetrapisispora phaffii (strain ATCC 24235 / CBS 4417 / NBRC 1672 / NRRL Y-8282 / UCD 70-5)</name>
    <name type="common">Yeast</name>
    <name type="synonym">Fabospora phaffii</name>
    <dbReference type="NCBI Taxonomy" id="1071381"/>
    <lineage>
        <taxon>Eukaryota</taxon>
        <taxon>Fungi</taxon>
        <taxon>Dikarya</taxon>
        <taxon>Ascomycota</taxon>
        <taxon>Saccharomycotina</taxon>
        <taxon>Saccharomycetes</taxon>
        <taxon>Saccharomycetales</taxon>
        <taxon>Saccharomycetaceae</taxon>
        <taxon>Tetrapisispora</taxon>
    </lineage>
</organism>
<dbReference type="InterPro" id="IPR008250">
    <property type="entry name" value="ATPase_P-typ_transduc_dom_A_sf"/>
</dbReference>
<dbReference type="InterPro" id="IPR036163">
    <property type="entry name" value="HMA_dom_sf"/>
</dbReference>
<feature type="transmembrane region" description="Helical" evidence="18">
    <location>
        <begin position="931"/>
        <end position="950"/>
    </location>
</feature>
<dbReference type="GO" id="GO:0043682">
    <property type="term" value="F:P-type divalent copper transporter activity"/>
    <property type="evidence" value="ECO:0007669"/>
    <property type="project" value="TreeGrafter"/>
</dbReference>
<dbReference type="SUPFAM" id="SSF56784">
    <property type="entry name" value="HAD-like"/>
    <property type="match status" value="1"/>
</dbReference>
<dbReference type="PROSITE" id="PS00154">
    <property type="entry name" value="ATPASE_E1_E2"/>
    <property type="match status" value="1"/>
</dbReference>
<keyword evidence="5 18" id="KW-0812">Transmembrane</keyword>
<dbReference type="InterPro" id="IPR023298">
    <property type="entry name" value="ATPase_P-typ_TM_dom_sf"/>
</dbReference>
<evidence type="ECO:0000256" key="17">
    <source>
        <dbReference type="ARBA" id="ARBA00080126"/>
    </source>
</evidence>
<dbReference type="InterPro" id="IPR006121">
    <property type="entry name" value="HMA_dom"/>
</dbReference>
<dbReference type="Gene3D" id="3.40.50.1000">
    <property type="entry name" value="HAD superfamily/HAD-like"/>
    <property type="match status" value="1"/>
</dbReference>
<evidence type="ECO:0000256" key="15">
    <source>
        <dbReference type="ARBA" id="ARBA00023065"/>
    </source>
</evidence>
<protein>
    <recommendedName>
        <fullName evidence="3">P-type Cu(+) transporter</fullName>
        <ecNumber evidence="3">7.2.2.8</ecNumber>
    </recommendedName>
    <alternativeName>
        <fullName evidence="17">Cu(2+)-ATPase</fullName>
    </alternativeName>
</protein>
<dbReference type="GO" id="GO:0140581">
    <property type="term" value="F:P-type monovalent copper transporter activity"/>
    <property type="evidence" value="ECO:0007669"/>
    <property type="project" value="UniProtKB-EC"/>
</dbReference>
<evidence type="ECO:0000256" key="8">
    <source>
        <dbReference type="ARBA" id="ARBA00022741"/>
    </source>
</evidence>
<dbReference type="eggNOG" id="KOG0207">
    <property type="taxonomic scope" value="Eukaryota"/>
</dbReference>
<keyword evidence="7" id="KW-0677">Repeat</keyword>
<dbReference type="SUPFAM" id="SSF81653">
    <property type="entry name" value="Calcium ATPase, transduction domain A"/>
    <property type="match status" value="1"/>
</dbReference>
<keyword evidence="8 18" id="KW-0547">Nucleotide-binding</keyword>
<dbReference type="Pfam" id="PF00702">
    <property type="entry name" value="Hydrolase"/>
    <property type="match status" value="1"/>
</dbReference>
<accession>G8BR08</accession>
<dbReference type="InterPro" id="IPR006122">
    <property type="entry name" value="HMA_Cu_ion-bd"/>
</dbReference>
<dbReference type="OrthoDB" id="432719at2759"/>
<dbReference type="CDD" id="cd02094">
    <property type="entry name" value="P-type_ATPase_Cu-like"/>
    <property type="match status" value="1"/>
</dbReference>
<dbReference type="InterPro" id="IPR027256">
    <property type="entry name" value="P-typ_ATPase_IB"/>
</dbReference>
<feature type="transmembrane region" description="Helical" evidence="18">
    <location>
        <begin position="258"/>
        <end position="284"/>
    </location>
</feature>
<dbReference type="PANTHER" id="PTHR43520">
    <property type="entry name" value="ATP7, ISOFORM B"/>
    <property type="match status" value="1"/>
</dbReference>
<dbReference type="PROSITE" id="PS01047">
    <property type="entry name" value="HMA_1"/>
    <property type="match status" value="1"/>
</dbReference>
<evidence type="ECO:0000256" key="3">
    <source>
        <dbReference type="ARBA" id="ARBA00012517"/>
    </source>
</evidence>
<dbReference type="Gene3D" id="3.30.70.100">
    <property type="match status" value="2"/>
</dbReference>
<dbReference type="Pfam" id="PF00122">
    <property type="entry name" value="E1-E2_ATPase"/>
    <property type="match status" value="1"/>
</dbReference>
<evidence type="ECO:0000256" key="11">
    <source>
        <dbReference type="ARBA" id="ARBA00022842"/>
    </source>
</evidence>
<dbReference type="Pfam" id="PF00403">
    <property type="entry name" value="HMA"/>
    <property type="match status" value="2"/>
</dbReference>
<evidence type="ECO:0000256" key="16">
    <source>
        <dbReference type="ARBA" id="ARBA00023136"/>
    </source>
</evidence>
<dbReference type="RefSeq" id="XP_003684618.1">
    <property type="nucleotide sequence ID" value="XM_003684570.1"/>
</dbReference>
<dbReference type="GO" id="GO:0060003">
    <property type="term" value="P:copper ion export"/>
    <property type="evidence" value="ECO:0007669"/>
    <property type="project" value="EnsemblFungi"/>
</dbReference>
<dbReference type="InterPro" id="IPR017969">
    <property type="entry name" value="Heavy-metal-associated_CS"/>
</dbReference>
<evidence type="ECO:0000256" key="1">
    <source>
        <dbReference type="ARBA" id="ARBA00004127"/>
    </source>
</evidence>
<keyword evidence="4" id="KW-0813">Transport</keyword>
<evidence type="ECO:0000256" key="7">
    <source>
        <dbReference type="ARBA" id="ARBA00022737"/>
    </source>
</evidence>
<dbReference type="Gene3D" id="2.70.150.10">
    <property type="entry name" value="Calcium-transporting ATPase, cytoplasmic transduction domain A"/>
    <property type="match status" value="1"/>
</dbReference>
<dbReference type="InterPro" id="IPR044492">
    <property type="entry name" value="P_typ_ATPase_HD_dom"/>
</dbReference>
<proteinExistence type="inferred from homology"/>
<dbReference type="SFLD" id="SFLDG00002">
    <property type="entry name" value="C1.7:_P-type_atpase_like"/>
    <property type="match status" value="1"/>
</dbReference>
<evidence type="ECO:0000256" key="10">
    <source>
        <dbReference type="ARBA" id="ARBA00022840"/>
    </source>
</evidence>
<dbReference type="EMBL" id="HE612858">
    <property type="protein sequence ID" value="CCE62184.1"/>
    <property type="molecule type" value="Genomic_DNA"/>
</dbReference>
<sequence>MKEAVFHVGGMTCSACSNAIIKQVGKLEGVDTCEVSLMTDECRVKFDEGQLTKDVVLECVEDCGFSCEFIKETSVTGVVGNETTVKAVLSVQGMTCSACSSAIVKQAGQLAGVVSVEVSLVTEECHVVFDKSMIDAATVQECIEDCGFGAGIMSVNETMASDLSSGKIKTTTLKLVGLNENSDVSELESFYNDTDTNGKIYDVDVINATANIQYNTSVIGIRKIIASLETFGYSVLLGNDLDNDDQLRMLSKVKEIQFWRLNLIKALSISIIVLSIYMFVPMFSPSLVKNKVFPYKQVTFIPGLFYRDIIGLILTSYIQFGVGLFFYRSAWSAYKHGSGTMDTLICISTTLAYTFSVYSILDNLGNNDEMQTLPNIQFGTSVMLVTFISFGKLLENKAKSKTSTALSKLINLYPSSCEIVEEIDGTELFTTLPSEFLEEGDNIVVKAGMKIPADGIITKGITEIDESFMTGEAILVTKTIGDQVIGGTVNGPGHFYFQATRVGNDTQLSQVIKTMKDAQLSKAPIQRYSDYLASIFVPVILLLSIITFTFWVVVCLKSQHIPSVLGENTHGKFYICLQIAISVVVVACPCALGLAAPTAIMVGTGTAAENGILIKGGDKIEMYDKVEVFLFDKTGTLTTGAMEVQKFVTASNILSDNKINAIAKVVSEMSDHPISKAIVRYCDKILEDNSDKIYRPKVLDSEIIVGKGISCTVEIDNEKHSVAIGNRKMMPQDSELFMETPDEIFSISYLLLDDKVVGKFTVADTVRSDAYETIQYLNNHGYECYMITGDISNSALHIASLVGIDFNNVFSEVTPGGKSDIVEQIKTKTGKYVAFVGDGINDSPALVLSDVGISISTGTDIAIEAADVVIIADEQNKLPAMKKVVYALDLSKKTFKRIKLNLFWALFYNTFMIPIAMGLLLPWGITLHPMSAAFAMAMSSVSVVFSSLSLKQWKPFPLDSQGLQREDKESFIKKCLRVFSFGSSRSRIEDLELQTNLV</sequence>
<feature type="domain" description="HMA" evidence="19">
    <location>
        <begin position="2"/>
        <end position="68"/>
    </location>
</feature>
<dbReference type="GO" id="GO:0055070">
    <property type="term" value="P:copper ion homeostasis"/>
    <property type="evidence" value="ECO:0007669"/>
    <property type="project" value="TreeGrafter"/>
</dbReference>
<dbReference type="NCBIfam" id="TIGR01494">
    <property type="entry name" value="ATPase_P-type"/>
    <property type="match status" value="1"/>
</dbReference>
<keyword evidence="9" id="KW-0187">Copper transport</keyword>
<reference evidence="20 21" key="1">
    <citation type="journal article" date="2011" name="Proc. Natl. Acad. Sci. U.S.A.">
        <title>Evolutionary erosion of yeast sex chromosomes by mating-type switching accidents.</title>
        <authorList>
            <person name="Gordon J.L."/>
            <person name="Armisen D."/>
            <person name="Proux-Wera E."/>
            <person name="Oheigeartaigh S.S."/>
            <person name="Byrne K.P."/>
            <person name="Wolfe K.H."/>
        </authorList>
    </citation>
    <scope>NUCLEOTIDE SEQUENCE [LARGE SCALE GENOMIC DNA]</scope>
    <source>
        <strain evidence="21">ATCC 24235 / CBS 4417 / NBRC 1672 / NRRL Y-8282 / UCD 70-5</strain>
    </source>
</reference>
<keyword evidence="10 18" id="KW-0067">ATP-binding</keyword>
<dbReference type="GO" id="GO:0012510">
    <property type="term" value="C:trans-Golgi network transport vesicle membrane"/>
    <property type="evidence" value="ECO:0007669"/>
    <property type="project" value="EnsemblFungi"/>
</dbReference>
<evidence type="ECO:0000259" key="19">
    <source>
        <dbReference type="PROSITE" id="PS50846"/>
    </source>
</evidence>
<dbReference type="NCBIfam" id="TIGR00003">
    <property type="entry name" value="copper ion binding protein"/>
    <property type="match status" value="2"/>
</dbReference>
<feature type="domain" description="HMA" evidence="19">
    <location>
        <begin position="85"/>
        <end position="151"/>
    </location>
</feature>
<feature type="transmembrane region" description="Helical" evidence="18">
    <location>
        <begin position="531"/>
        <end position="553"/>
    </location>
</feature>
<dbReference type="PROSITE" id="PS50846">
    <property type="entry name" value="HMA_2"/>
    <property type="match status" value="2"/>
</dbReference>
<dbReference type="InterPro" id="IPR023214">
    <property type="entry name" value="HAD_sf"/>
</dbReference>
<keyword evidence="21" id="KW-1185">Reference proteome</keyword>
<dbReference type="Proteomes" id="UP000005666">
    <property type="component" value="Chromosome 3"/>
</dbReference>
<comment type="similarity">
    <text evidence="2 18">Belongs to the cation transport ATPase (P-type) (TC 3.A.3) family. Type IB subfamily.</text>
</comment>
<evidence type="ECO:0000256" key="13">
    <source>
        <dbReference type="ARBA" id="ARBA00022989"/>
    </source>
</evidence>
<keyword evidence="11" id="KW-0460">Magnesium</keyword>
<evidence type="ECO:0000256" key="6">
    <source>
        <dbReference type="ARBA" id="ARBA00022723"/>
    </source>
</evidence>
<dbReference type="InterPro" id="IPR018303">
    <property type="entry name" value="ATPase_P-typ_P_site"/>
</dbReference>
<dbReference type="NCBIfam" id="TIGR01525">
    <property type="entry name" value="ATPase-IB_hvy"/>
    <property type="match status" value="1"/>
</dbReference>
<dbReference type="GO" id="GO:0005507">
    <property type="term" value="F:copper ion binding"/>
    <property type="evidence" value="ECO:0007669"/>
    <property type="project" value="EnsemblFungi"/>
</dbReference>
<feature type="transmembrane region" description="Helical" evidence="18">
    <location>
        <begin position="573"/>
        <end position="595"/>
    </location>
</feature>
<dbReference type="SFLD" id="SFLDS00003">
    <property type="entry name" value="Haloacid_Dehalogenase"/>
    <property type="match status" value="1"/>
</dbReference>
<evidence type="ECO:0000256" key="5">
    <source>
        <dbReference type="ARBA" id="ARBA00022692"/>
    </source>
</evidence>
<feature type="transmembrane region" description="Helical" evidence="18">
    <location>
        <begin position="902"/>
        <end position="925"/>
    </location>
</feature>
<evidence type="ECO:0000256" key="14">
    <source>
        <dbReference type="ARBA" id="ARBA00023008"/>
    </source>
</evidence>
<evidence type="ECO:0000256" key="12">
    <source>
        <dbReference type="ARBA" id="ARBA00022967"/>
    </source>
</evidence>
<dbReference type="SUPFAM" id="SSF55008">
    <property type="entry name" value="HMA, heavy metal-associated domain"/>
    <property type="match status" value="2"/>
</dbReference>
<evidence type="ECO:0000313" key="21">
    <source>
        <dbReference type="Proteomes" id="UP000005666"/>
    </source>
</evidence>
<dbReference type="KEGG" id="tpf:TPHA_0C00270"/>
<dbReference type="InterPro" id="IPR059000">
    <property type="entry name" value="ATPase_P-type_domA"/>
</dbReference>